<dbReference type="Proteomes" id="UP000799118">
    <property type="component" value="Unassembled WGS sequence"/>
</dbReference>
<protein>
    <submittedName>
        <fullName evidence="2">DUF427-domain-containing protein</fullName>
    </submittedName>
</protein>
<accession>A0A6A4GIW6</accession>
<dbReference type="OrthoDB" id="18996at2759"/>
<evidence type="ECO:0000259" key="1">
    <source>
        <dbReference type="Pfam" id="PF04248"/>
    </source>
</evidence>
<evidence type="ECO:0000313" key="2">
    <source>
        <dbReference type="EMBL" id="KAE9385632.1"/>
    </source>
</evidence>
<dbReference type="AlphaFoldDB" id="A0A6A4GIW6"/>
<feature type="domain" description="DUF427" evidence="1">
    <location>
        <begin position="23"/>
        <end position="103"/>
    </location>
</feature>
<dbReference type="InterPro" id="IPR038694">
    <property type="entry name" value="DUF427_sf"/>
</dbReference>
<dbReference type="PANTHER" id="PTHR34310">
    <property type="entry name" value="DUF427 DOMAIN PROTEIN (AFU_ORTHOLOGUE AFUA_3G02220)"/>
    <property type="match status" value="1"/>
</dbReference>
<dbReference type="EMBL" id="ML769961">
    <property type="protein sequence ID" value="KAE9385632.1"/>
    <property type="molecule type" value="Genomic_DNA"/>
</dbReference>
<dbReference type="InterPro" id="IPR007361">
    <property type="entry name" value="DUF427"/>
</dbReference>
<sequence length="259" mass="29788">MSTSTFVPPNLTKVHIEDCLKRVRAIFGGAFIIDTRKAKLVQVFYHLWEHKFYPQYYFPSSELPSKFLDEKSKHVLSEGPIKYDIVVGVKRAAEAVTVYGDSNGDLAGFFKIGFASMDMWYEEDEQVFVHPKDPYKRVDVLQSSRHIRVEVHGVEVANTHKPRLLFETGLPVRTYIPPTDCKLELLVPSNLHTSCPYKGVANYYHVQTAPDKTAENVVWWYQNPNLECAAINGFLAFYDERVDVWVDGEKQLRPKTHFA</sequence>
<feature type="domain" description="DUF427" evidence="1">
    <location>
        <begin position="147"/>
        <end position="240"/>
    </location>
</feature>
<gene>
    <name evidence="2" type="ORF">BT96DRAFT_840467</name>
</gene>
<dbReference type="PANTHER" id="PTHR34310:SF9">
    <property type="entry name" value="BLR5716 PROTEIN"/>
    <property type="match status" value="1"/>
</dbReference>
<organism evidence="2 3">
    <name type="scientific">Gymnopus androsaceus JB14</name>
    <dbReference type="NCBI Taxonomy" id="1447944"/>
    <lineage>
        <taxon>Eukaryota</taxon>
        <taxon>Fungi</taxon>
        <taxon>Dikarya</taxon>
        <taxon>Basidiomycota</taxon>
        <taxon>Agaricomycotina</taxon>
        <taxon>Agaricomycetes</taxon>
        <taxon>Agaricomycetidae</taxon>
        <taxon>Agaricales</taxon>
        <taxon>Marasmiineae</taxon>
        <taxon>Omphalotaceae</taxon>
        <taxon>Gymnopus</taxon>
    </lineage>
</organism>
<keyword evidence="3" id="KW-1185">Reference proteome</keyword>
<dbReference type="Gene3D" id="2.170.150.40">
    <property type="entry name" value="Domain of unknown function (DUF427)"/>
    <property type="match status" value="2"/>
</dbReference>
<proteinExistence type="predicted"/>
<name>A0A6A4GIW6_9AGAR</name>
<evidence type="ECO:0000313" key="3">
    <source>
        <dbReference type="Proteomes" id="UP000799118"/>
    </source>
</evidence>
<reference evidence="2" key="1">
    <citation type="journal article" date="2019" name="Environ. Microbiol.">
        <title>Fungal ecological strategies reflected in gene transcription - a case study of two litter decomposers.</title>
        <authorList>
            <person name="Barbi F."/>
            <person name="Kohler A."/>
            <person name="Barry K."/>
            <person name="Baskaran P."/>
            <person name="Daum C."/>
            <person name="Fauchery L."/>
            <person name="Ihrmark K."/>
            <person name="Kuo A."/>
            <person name="LaButti K."/>
            <person name="Lipzen A."/>
            <person name="Morin E."/>
            <person name="Grigoriev I.V."/>
            <person name="Henrissat B."/>
            <person name="Lindahl B."/>
            <person name="Martin F."/>
        </authorList>
    </citation>
    <scope>NUCLEOTIDE SEQUENCE</scope>
    <source>
        <strain evidence="2">JB14</strain>
    </source>
</reference>
<dbReference type="Pfam" id="PF04248">
    <property type="entry name" value="NTP_transf_9"/>
    <property type="match status" value="2"/>
</dbReference>